<reference evidence="3 4" key="1">
    <citation type="journal article" date="2011" name="J. Bacteriol.">
        <title>Complete genome sequence of Amycolicicoccus subflavus DQS3-9A1T, an actinomycete isolated from crude oil-polluted soil.</title>
        <authorList>
            <person name="Cai M."/>
            <person name="Chen W.M."/>
            <person name="Nie Y."/>
            <person name="Chi C.Q."/>
            <person name="Wang Y.N."/>
            <person name="Tang Y.Q."/>
            <person name="Li G.Y."/>
            <person name="Wu X.L."/>
        </authorList>
    </citation>
    <scope>NUCLEOTIDE SEQUENCE [LARGE SCALE GENOMIC DNA]</scope>
    <source>
        <strain evidence="4">DSM 45089 / DQS3-9A1</strain>
    </source>
</reference>
<dbReference type="eggNOG" id="ENOG5032T8C">
    <property type="taxonomic scope" value="Bacteria"/>
</dbReference>
<organism evidence="3 4">
    <name type="scientific">Hoyosella subflava (strain DSM 45089 / JCM 17490 / NBRC 109087 / DQS3-9A1)</name>
    <name type="common">Amycolicicoccus subflavus</name>
    <dbReference type="NCBI Taxonomy" id="443218"/>
    <lineage>
        <taxon>Bacteria</taxon>
        <taxon>Bacillati</taxon>
        <taxon>Actinomycetota</taxon>
        <taxon>Actinomycetes</taxon>
        <taxon>Mycobacteriales</taxon>
        <taxon>Hoyosellaceae</taxon>
        <taxon>Hoyosella</taxon>
    </lineage>
</organism>
<dbReference type="KEGG" id="asd:AS9A_2563"/>
<feature type="region of interest" description="Disordered" evidence="1">
    <location>
        <begin position="183"/>
        <end position="206"/>
    </location>
</feature>
<gene>
    <name evidence="3" type="ordered locus">AS9A_2563</name>
</gene>
<name>F6EGF7_HOYSD</name>
<accession>F6EGF7</accession>
<evidence type="ECO:0000256" key="1">
    <source>
        <dbReference type="SAM" id="MobiDB-lite"/>
    </source>
</evidence>
<evidence type="ECO:0000313" key="4">
    <source>
        <dbReference type="Proteomes" id="UP000009235"/>
    </source>
</evidence>
<dbReference type="AlphaFoldDB" id="F6EGF7"/>
<dbReference type="Proteomes" id="UP000009235">
    <property type="component" value="Chromosome"/>
</dbReference>
<keyword evidence="2" id="KW-0472">Membrane</keyword>
<sequence length="225" mass="23367">MKSRGPILTLVAVLALGVGILIVNMTLFSRSESPDPPAAAETETAQPTAETVETTPAEAPPEPEEDAPGFPAEGMYVIEMPSEQGPMVLGIAVEDDTAIAYACDGADVEIWLQGEVTGDTLELTGRDNSSVTGSYFNGAVDGVFALADQEWDFIAEAQSPPAALYAFGTDTRVSWIVQQDGSVTGVQRNPDGSTEPAPALDPDGTAIINGQTVQASLITGADEIP</sequence>
<dbReference type="EMBL" id="CP002786">
    <property type="protein sequence ID" value="AEF41010.1"/>
    <property type="molecule type" value="Genomic_DNA"/>
</dbReference>
<feature type="region of interest" description="Disordered" evidence="1">
    <location>
        <begin position="31"/>
        <end position="71"/>
    </location>
</feature>
<proteinExistence type="predicted"/>
<evidence type="ECO:0000256" key="2">
    <source>
        <dbReference type="SAM" id="Phobius"/>
    </source>
</evidence>
<protein>
    <submittedName>
        <fullName evidence="3">Uncharacterized protein</fullName>
    </submittedName>
</protein>
<dbReference type="STRING" id="443218.AS9A_2563"/>
<keyword evidence="2" id="KW-0812">Transmembrane</keyword>
<feature type="compositionally biased region" description="Low complexity" evidence="1">
    <location>
        <begin position="38"/>
        <end position="57"/>
    </location>
</feature>
<evidence type="ECO:0000313" key="3">
    <source>
        <dbReference type="EMBL" id="AEF41010.1"/>
    </source>
</evidence>
<keyword evidence="2" id="KW-1133">Transmembrane helix</keyword>
<dbReference type="OrthoDB" id="4538973at2"/>
<feature type="compositionally biased region" description="Polar residues" evidence="1">
    <location>
        <begin position="183"/>
        <end position="192"/>
    </location>
</feature>
<dbReference type="RefSeq" id="WP_013807359.1">
    <property type="nucleotide sequence ID" value="NC_015564.1"/>
</dbReference>
<keyword evidence="4" id="KW-1185">Reference proteome</keyword>
<feature type="transmembrane region" description="Helical" evidence="2">
    <location>
        <begin position="7"/>
        <end position="28"/>
    </location>
</feature>
<dbReference type="HOGENOM" id="CLU_110230_0_0_11"/>